<dbReference type="SUPFAM" id="SSF143870">
    <property type="entry name" value="PF0523-like"/>
    <property type="match status" value="1"/>
</dbReference>
<accession>A0A6P8I7A1</accession>
<evidence type="ECO:0000256" key="2">
    <source>
        <dbReference type="ARBA" id="ARBA00005546"/>
    </source>
</evidence>
<dbReference type="PANTHER" id="PTHR15840">
    <property type="entry name" value="CGI-121 FAMILY MEMBER"/>
    <property type="match status" value="1"/>
</dbReference>
<dbReference type="OrthoDB" id="329139at2759"/>
<dbReference type="AlphaFoldDB" id="A0A6P8I7A1"/>
<evidence type="ECO:0000256" key="5">
    <source>
        <dbReference type="RuleBase" id="RU004398"/>
    </source>
</evidence>
<organism evidence="6 7">
    <name type="scientific">Actinia tenebrosa</name>
    <name type="common">Australian red waratah sea anemone</name>
    <dbReference type="NCBI Taxonomy" id="6105"/>
    <lineage>
        <taxon>Eukaryota</taxon>
        <taxon>Metazoa</taxon>
        <taxon>Cnidaria</taxon>
        <taxon>Anthozoa</taxon>
        <taxon>Hexacorallia</taxon>
        <taxon>Actiniaria</taxon>
        <taxon>Actiniidae</taxon>
        <taxon>Actinia</taxon>
    </lineage>
</organism>
<dbReference type="GO" id="GO:0005634">
    <property type="term" value="C:nucleus"/>
    <property type="evidence" value="ECO:0007669"/>
    <property type="project" value="UniProtKB-SubCell"/>
</dbReference>
<keyword evidence="4 5" id="KW-0539">Nucleus</keyword>
<dbReference type="GO" id="GO:0000408">
    <property type="term" value="C:EKC/KEOPS complex"/>
    <property type="evidence" value="ECO:0007669"/>
    <property type="project" value="TreeGrafter"/>
</dbReference>
<reference evidence="7" key="1">
    <citation type="submission" date="2025-08" db="UniProtKB">
        <authorList>
            <consortium name="RefSeq"/>
        </authorList>
    </citation>
    <scope>IDENTIFICATION</scope>
    <source>
        <tissue evidence="7">Tentacle</tissue>
    </source>
</reference>
<dbReference type="GO" id="GO:0002949">
    <property type="term" value="P:tRNA threonylcarbamoyladenosine modification"/>
    <property type="evidence" value="ECO:0007669"/>
    <property type="project" value="TreeGrafter"/>
</dbReference>
<comment type="subcellular location">
    <subcellularLocation>
        <location evidence="1">Nucleus</location>
    </subcellularLocation>
</comment>
<dbReference type="GO" id="GO:0005829">
    <property type="term" value="C:cytosol"/>
    <property type="evidence" value="ECO:0007669"/>
    <property type="project" value="TreeGrafter"/>
</dbReference>
<evidence type="ECO:0000256" key="3">
    <source>
        <dbReference type="ARBA" id="ARBA00022694"/>
    </source>
</evidence>
<sequence length="178" mass="19889">MLVDFLDMDPLYLCLINIESHSHVIVQAPVLGLWINVRFDERFCGLIGVMIADPFQVVLAAHKALHLSKLQKTKTKTLHSEIIFNLSPTNNITDSFKKFGLSENDTTLLLAVITTGDGVEKMRAISQHVKGRQVPISNLKTLADQQAIKKVYKIQDCELKVSSLTESVICRMATKDVL</sequence>
<dbReference type="InterPro" id="IPR013926">
    <property type="entry name" value="CGI121/TPRKB"/>
</dbReference>
<evidence type="ECO:0000313" key="7">
    <source>
        <dbReference type="RefSeq" id="XP_031560570.1"/>
    </source>
</evidence>
<evidence type="ECO:0000256" key="4">
    <source>
        <dbReference type="ARBA" id="ARBA00023242"/>
    </source>
</evidence>
<dbReference type="Pfam" id="PF08617">
    <property type="entry name" value="CGI-121"/>
    <property type="match status" value="1"/>
</dbReference>
<protein>
    <submittedName>
        <fullName evidence="7">EKC/KEOPS complex subunit TPRKB-like isoform X2</fullName>
    </submittedName>
</protein>
<gene>
    <name evidence="7" type="primary">LOC116296655</name>
</gene>
<comment type="similarity">
    <text evidence="2 5">Belongs to the CGI121/TPRKB family.</text>
</comment>
<name>A0A6P8I7A1_ACTTE</name>
<dbReference type="InterPro" id="IPR036504">
    <property type="entry name" value="CGI121/TPRKB_sf"/>
</dbReference>
<keyword evidence="6" id="KW-1185">Reference proteome</keyword>
<dbReference type="PANTHER" id="PTHR15840:SF10">
    <property type="entry name" value="EKC_KEOPS COMPLEX SUBUNIT TPRKB"/>
    <property type="match status" value="1"/>
</dbReference>
<dbReference type="Proteomes" id="UP000515163">
    <property type="component" value="Unplaced"/>
</dbReference>
<proteinExistence type="inferred from homology"/>
<keyword evidence="3" id="KW-0819">tRNA processing</keyword>
<dbReference type="GeneID" id="116296655"/>
<evidence type="ECO:0000313" key="6">
    <source>
        <dbReference type="Proteomes" id="UP000515163"/>
    </source>
</evidence>
<dbReference type="RefSeq" id="XP_031560570.1">
    <property type="nucleotide sequence ID" value="XM_031704710.1"/>
</dbReference>
<dbReference type="Gene3D" id="3.30.2380.10">
    <property type="entry name" value="CGI121/TPRKB"/>
    <property type="match status" value="1"/>
</dbReference>
<evidence type="ECO:0000256" key="1">
    <source>
        <dbReference type="ARBA" id="ARBA00004123"/>
    </source>
</evidence>